<dbReference type="Pfam" id="PF00903">
    <property type="entry name" value="Glyoxalase"/>
    <property type="match status" value="1"/>
</dbReference>
<dbReference type="Gene3D" id="3.10.180.10">
    <property type="entry name" value="2,3-Dihydroxybiphenyl 1,2-Dioxygenase, domain 1"/>
    <property type="match status" value="1"/>
</dbReference>
<dbReference type="InterPro" id="IPR004360">
    <property type="entry name" value="Glyas_Fos-R_dOase_dom"/>
</dbReference>
<name>A0A3S0K245_9BACI</name>
<dbReference type="RefSeq" id="WP_126407799.1">
    <property type="nucleotide sequence ID" value="NZ_RXNT01000004.1"/>
</dbReference>
<dbReference type="Proteomes" id="UP000271374">
    <property type="component" value="Unassembled WGS sequence"/>
</dbReference>
<dbReference type="SUPFAM" id="SSF54593">
    <property type="entry name" value="Glyoxalase/Bleomycin resistance protein/Dihydroxybiphenyl dioxygenase"/>
    <property type="match status" value="1"/>
</dbReference>
<dbReference type="InterPro" id="IPR029068">
    <property type="entry name" value="Glyas_Bleomycin-R_OHBP_Dase"/>
</dbReference>
<evidence type="ECO:0000313" key="3">
    <source>
        <dbReference type="Proteomes" id="UP000271374"/>
    </source>
</evidence>
<dbReference type="PROSITE" id="PS51819">
    <property type="entry name" value="VOC"/>
    <property type="match status" value="1"/>
</dbReference>
<dbReference type="PANTHER" id="PTHR36437:SF2">
    <property type="entry name" value="GLYOXALASE_BLEOMYCIN RESISTANCE PROTEIN_DIOXYGENASE"/>
    <property type="match status" value="1"/>
</dbReference>
<dbReference type="PANTHER" id="PTHR36437">
    <property type="entry name" value="GLYOXALASE/BLEOMYCIN RESISTANCE PROTEIN/DIOXYGENASE"/>
    <property type="match status" value="1"/>
</dbReference>
<sequence length="118" mass="13237">MLNQVCVLTIKVTNMEEALDFYTQVLDFSVAKKYGENIISLEHNGLPLILEKAEKVNVPSSSSVLLAINSSNIQEDFKKLQDKGVKILFDEPKPCPPGYFFVIEDNSGNQLEIVEFVD</sequence>
<dbReference type="AlphaFoldDB" id="A0A3S0K245"/>
<accession>A0A3S0K245</accession>
<organism evidence="2 3">
    <name type="scientific">Bacillus yapensis</name>
    <dbReference type="NCBI Taxonomy" id="2492960"/>
    <lineage>
        <taxon>Bacteria</taxon>
        <taxon>Bacillati</taxon>
        <taxon>Bacillota</taxon>
        <taxon>Bacilli</taxon>
        <taxon>Bacillales</taxon>
        <taxon>Bacillaceae</taxon>
        <taxon>Bacillus</taxon>
    </lineage>
</organism>
<protein>
    <submittedName>
        <fullName evidence="2">VOC family protein</fullName>
    </submittedName>
</protein>
<keyword evidence="3" id="KW-1185">Reference proteome</keyword>
<comment type="caution">
    <text evidence="2">The sequence shown here is derived from an EMBL/GenBank/DDBJ whole genome shotgun (WGS) entry which is preliminary data.</text>
</comment>
<reference evidence="2 3" key="1">
    <citation type="submission" date="2018-12" db="EMBL/GenBank/DDBJ databases">
        <title>Bacillus yapensis draft genome sequence.</title>
        <authorList>
            <person name="Yu L."/>
            <person name="Xu X."/>
            <person name="Tang X."/>
        </authorList>
    </citation>
    <scope>NUCLEOTIDE SEQUENCE [LARGE SCALE GENOMIC DNA]</scope>
    <source>
        <strain evidence="2 3">XXST-01</strain>
    </source>
</reference>
<dbReference type="InterPro" id="IPR037523">
    <property type="entry name" value="VOC_core"/>
</dbReference>
<dbReference type="OrthoDB" id="3826308at2"/>
<evidence type="ECO:0000313" key="2">
    <source>
        <dbReference type="EMBL" id="RTR33989.1"/>
    </source>
</evidence>
<proteinExistence type="predicted"/>
<dbReference type="EMBL" id="RXNT01000004">
    <property type="protein sequence ID" value="RTR33989.1"/>
    <property type="molecule type" value="Genomic_DNA"/>
</dbReference>
<feature type="domain" description="VOC" evidence="1">
    <location>
        <begin position="4"/>
        <end position="116"/>
    </location>
</feature>
<gene>
    <name evidence="2" type="ORF">EKG37_07190</name>
</gene>
<evidence type="ECO:0000259" key="1">
    <source>
        <dbReference type="PROSITE" id="PS51819"/>
    </source>
</evidence>